<dbReference type="Proteomes" id="UP000824242">
    <property type="component" value="Unassembled WGS sequence"/>
</dbReference>
<comment type="caution">
    <text evidence="3">The sequence shown here is derived from an EMBL/GenBank/DDBJ whole genome shotgun (WGS) entry which is preliminary data.</text>
</comment>
<organism evidence="3 4">
    <name type="scientific">Candidatus Caccousia avicola</name>
    <dbReference type="NCBI Taxonomy" id="2840721"/>
    <lineage>
        <taxon>Bacteria</taxon>
        <taxon>Bacillati</taxon>
        <taxon>Bacillota</taxon>
        <taxon>Clostridia</taxon>
        <taxon>Eubacteriales</taxon>
        <taxon>Oscillospiraceae</taxon>
        <taxon>Oscillospiraceae incertae sedis</taxon>
        <taxon>Candidatus Caccousia</taxon>
    </lineage>
</organism>
<dbReference type="Pfam" id="PF01522">
    <property type="entry name" value="Polysacc_deac_1"/>
    <property type="match status" value="1"/>
</dbReference>
<evidence type="ECO:0000256" key="1">
    <source>
        <dbReference type="ARBA" id="ARBA00022729"/>
    </source>
</evidence>
<dbReference type="SUPFAM" id="SSF88713">
    <property type="entry name" value="Glycoside hydrolase/deacetylase"/>
    <property type="match status" value="1"/>
</dbReference>
<feature type="domain" description="NodB homology" evidence="2">
    <location>
        <begin position="105"/>
        <end position="291"/>
    </location>
</feature>
<dbReference type="GO" id="GO:0005975">
    <property type="term" value="P:carbohydrate metabolic process"/>
    <property type="evidence" value="ECO:0007669"/>
    <property type="project" value="InterPro"/>
</dbReference>
<dbReference type="InterPro" id="IPR051398">
    <property type="entry name" value="Polysacch_Deacetylase"/>
</dbReference>
<dbReference type="InterPro" id="IPR002509">
    <property type="entry name" value="NODB_dom"/>
</dbReference>
<evidence type="ECO:0000313" key="4">
    <source>
        <dbReference type="Proteomes" id="UP000824242"/>
    </source>
</evidence>
<accession>A0A9D1ALY9</accession>
<dbReference type="Gene3D" id="3.20.20.370">
    <property type="entry name" value="Glycoside hydrolase/deacetylase"/>
    <property type="match status" value="1"/>
</dbReference>
<protein>
    <submittedName>
        <fullName evidence="3">Polysaccharide deacetylase family protein</fullName>
    </submittedName>
</protein>
<dbReference type="AlphaFoldDB" id="A0A9D1ALY9"/>
<keyword evidence="1" id="KW-0732">Signal</keyword>
<reference evidence="3" key="2">
    <citation type="journal article" date="2021" name="PeerJ">
        <title>Extensive microbial diversity within the chicken gut microbiome revealed by metagenomics and culture.</title>
        <authorList>
            <person name="Gilroy R."/>
            <person name="Ravi A."/>
            <person name="Getino M."/>
            <person name="Pursley I."/>
            <person name="Horton D.L."/>
            <person name="Alikhan N.F."/>
            <person name="Baker D."/>
            <person name="Gharbi K."/>
            <person name="Hall N."/>
            <person name="Watson M."/>
            <person name="Adriaenssens E.M."/>
            <person name="Foster-Nyarko E."/>
            <person name="Jarju S."/>
            <person name="Secka A."/>
            <person name="Antonio M."/>
            <person name="Oren A."/>
            <person name="Chaudhuri R.R."/>
            <person name="La Ragione R."/>
            <person name="Hildebrand F."/>
            <person name="Pallen M.J."/>
        </authorList>
    </citation>
    <scope>NUCLEOTIDE SEQUENCE</scope>
    <source>
        <strain evidence="3">ChiSxjej1B13-7958</strain>
    </source>
</reference>
<evidence type="ECO:0000259" key="2">
    <source>
        <dbReference type="PROSITE" id="PS51677"/>
    </source>
</evidence>
<dbReference type="PANTHER" id="PTHR34216:SF7">
    <property type="entry name" value="POLY-BETA-1,6-N-ACETYL-D-GLUCOSAMINE N-DEACETYLASE"/>
    <property type="match status" value="1"/>
</dbReference>
<name>A0A9D1ALY9_9FIRM</name>
<dbReference type="GO" id="GO:0016810">
    <property type="term" value="F:hydrolase activity, acting on carbon-nitrogen (but not peptide) bonds"/>
    <property type="evidence" value="ECO:0007669"/>
    <property type="project" value="InterPro"/>
</dbReference>
<evidence type="ECO:0000313" key="3">
    <source>
        <dbReference type="EMBL" id="HIR46460.1"/>
    </source>
</evidence>
<dbReference type="EMBL" id="DVGZ01000025">
    <property type="protein sequence ID" value="HIR46460.1"/>
    <property type="molecule type" value="Genomic_DNA"/>
</dbReference>
<sequence length="291" mass="32182">MFASLRVKGWILAAAAALALGCAAGVLIRSAFAVRPASAAPSQGIPLPAVMYHGLLRDPALQGTYVIDPALLESDLAYLQEKGYTPVHIADLLAYVDGKAELPEKPILLTFDDGYYNNYVYAYPLAQKYGMKIIISPIGCWSDAYSESGEERAPYTHLTWTRIREMRDSGLVEFQNHTYSLHEGKGERIGSSRKSGESDEDYAALLTADLGQMQEKMRLHLGKAADCFVYPFGAIGEGEEEIVKNLGFRCTMTCDSRISWITREPQSLFGIGRQLRPPDCSSEEFFSFLPE</sequence>
<dbReference type="InterPro" id="IPR011330">
    <property type="entry name" value="Glyco_hydro/deAcase_b/a-brl"/>
</dbReference>
<proteinExistence type="predicted"/>
<gene>
    <name evidence="3" type="ORF">IAB89_02200</name>
</gene>
<dbReference type="PANTHER" id="PTHR34216">
    <property type="match status" value="1"/>
</dbReference>
<reference evidence="3" key="1">
    <citation type="submission" date="2020-10" db="EMBL/GenBank/DDBJ databases">
        <authorList>
            <person name="Gilroy R."/>
        </authorList>
    </citation>
    <scope>NUCLEOTIDE SEQUENCE</scope>
    <source>
        <strain evidence="3">ChiSxjej1B13-7958</strain>
    </source>
</reference>
<dbReference type="PROSITE" id="PS51257">
    <property type="entry name" value="PROKAR_LIPOPROTEIN"/>
    <property type="match status" value="1"/>
</dbReference>
<dbReference type="PROSITE" id="PS51677">
    <property type="entry name" value="NODB"/>
    <property type="match status" value="1"/>
</dbReference>